<dbReference type="AlphaFoldDB" id="A0A1G4G6B8"/>
<keyword evidence="5 7" id="KW-0472">Membrane</keyword>
<protein>
    <submittedName>
        <fullName evidence="8">Sodium/glucose cotransporter</fullName>
    </submittedName>
</protein>
<dbReference type="Pfam" id="PF00474">
    <property type="entry name" value="SSF"/>
    <property type="match status" value="1"/>
</dbReference>
<dbReference type="PANTHER" id="PTHR11819">
    <property type="entry name" value="SOLUTE CARRIER FAMILY 5"/>
    <property type="match status" value="1"/>
</dbReference>
<dbReference type="GO" id="GO:0005412">
    <property type="term" value="F:D-glucose:sodium symporter activity"/>
    <property type="evidence" value="ECO:0007669"/>
    <property type="project" value="TreeGrafter"/>
</dbReference>
<dbReference type="EMBL" id="LT608328">
    <property type="protein sequence ID" value="SCM57263.1"/>
    <property type="molecule type" value="Genomic_DNA"/>
</dbReference>
<evidence type="ECO:0000313" key="9">
    <source>
        <dbReference type="Proteomes" id="UP000178485"/>
    </source>
</evidence>
<dbReference type="KEGG" id="pmuc:ING2E5A_1257"/>
<dbReference type="Gene3D" id="1.20.1730.10">
    <property type="entry name" value="Sodium/glucose cotransporter"/>
    <property type="match status" value="1"/>
</dbReference>
<dbReference type="InterPro" id="IPR001734">
    <property type="entry name" value="Na/solute_symporter"/>
</dbReference>
<feature type="transmembrane region" description="Helical" evidence="7">
    <location>
        <begin position="364"/>
        <end position="388"/>
    </location>
</feature>
<feature type="transmembrane region" description="Helical" evidence="7">
    <location>
        <begin position="435"/>
        <end position="460"/>
    </location>
</feature>
<evidence type="ECO:0000256" key="6">
    <source>
        <dbReference type="RuleBase" id="RU362091"/>
    </source>
</evidence>
<feature type="transmembrane region" description="Helical" evidence="7">
    <location>
        <begin position="127"/>
        <end position="152"/>
    </location>
</feature>
<keyword evidence="9" id="KW-1185">Reference proteome</keyword>
<feature type="transmembrane region" description="Helical" evidence="7">
    <location>
        <begin position="554"/>
        <end position="572"/>
    </location>
</feature>
<dbReference type="RefSeq" id="WP_071136632.1">
    <property type="nucleotide sequence ID" value="NZ_LT608328.1"/>
</dbReference>
<evidence type="ECO:0000256" key="5">
    <source>
        <dbReference type="ARBA" id="ARBA00023136"/>
    </source>
</evidence>
<feature type="transmembrane region" description="Helical" evidence="7">
    <location>
        <begin position="189"/>
        <end position="209"/>
    </location>
</feature>
<feature type="transmembrane region" description="Helical" evidence="7">
    <location>
        <begin position="409"/>
        <end position="429"/>
    </location>
</feature>
<proteinExistence type="inferred from homology"/>
<evidence type="ECO:0000256" key="2">
    <source>
        <dbReference type="ARBA" id="ARBA00006434"/>
    </source>
</evidence>
<sequence length="573" mass="64282">MEKLSHFNLVFFDYLSFALYILLLSLIGYYFGKKKKQDSSDYFLAGRTLPWYVVGSSYIASNISTEHFIGMVGAAFVYGICVAMSEWANVASFSLLIWVFIPFLMSAKVFSTPEFLEKRFNLSVRQFFAVVTIVSNIIAFLAAVLYGGGIVIQQLFNINLWTSIIIIGLIAGVWSIYGGLKSIAWMDVFTVVVMVVGGLLVTILGLYMLSGEDHSLVSGFKVMLERNSAQTGIWKEVVEKNIHNMVGTDHYSRLSLIQPVSHQVSPWPNLILGVFTISIWYNALNQFMIQRVLAAKSSYHARMGIVFAGYLKVLLPVIVVLPGLILFARYPDVLNLPWPEIRPEADKGYIVLLQTLVPAGLRGLFIASLFGAVQSTVSAVLNSTSTVFTLDVYKRMFRKNELDSHYVRIGRWSSFVIIIVAIVLAGFIGKLGGSLFVYIQTLYAFFAPPFAAIFVLGILFRRINGKGAIVSITVGFIFSILLKIYIQYDAAAPSWLTPFQMQAIVSWLLCVIVCVVVSLLTEKPRAEQVTDDLTINWKKINIFEDLGNKWYKSVILWWLIFVLLVACLVIIFF</sequence>
<feature type="transmembrane region" description="Helical" evidence="7">
    <location>
        <begin position="68"/>
        <end position="85"/>
    </location>
</feature>
<feature type="transmembrane region" description="Helical" evidence="7">
    <location>
        <begin position="158"/>
        <end position="177"/>
    </location>
</feature>
<evidence type="ECO:0000256" key="3">
    <source>
        <dbReference type="ARBA" id="ARBA00022692"/>
    </source>
</evidence>
<name>A0A1G4G6B8_9BACT</name>
<feature type="transmembrane region" description="Helical" evidence="7">
    <location>
        <begin position="500"/>
        <end position="520"/>
    </location>
</feature>
<dbReference type="NCBIfam" id="TIGR00813">
    <property type="entry name" value="sss"/>
    <property type="match status" value="1"/>
</dbReference>
<feature type="transmembrane region" description="Helical" evidence="7">
    <location>
        <begin position="467"/>
        <end position="488"/>
    </location>
</feature>
<evidence type="ECO:0000256" key="1">
    <source>
        <dbReference type="ARBA" id="ARBA00004141"/>
    </source>
</evidence>
<comment type="subcellular location">
    <subcellularLocation>
        <location evidence="1">Membrane</location>
        <topology evidence="1">Multi-pass membrane protein</topology>
    </subcellularLocation>
</comment>
<organism evidence="8 9">
    <name type="scientific">Petrimonas mucosa</name>
    <dbReference type="NCBI Taxonomy" id="1642646"/>
    <lineage>
        <taxon>Bacteria</taxon>
        <taxon>Pseudomonadati</taxon>
        <taxon>Bacteroidota</taxon>
        <taxon>Bacteroidia</taxon>
        <taxon>Bacteroidales</taxon>
        <taxon>Dysgonomonadaceae</taxon>
        <taxon>Petrimonas</taxon>
    </lineage>
</organism>
<reference evidence="8 9" key="1">
    <citation type="submission" date="2016-08" db="EMBL/GenBank/DDBJ databases">
        <authorList>
            <person name="Seilhamer J.J."/>
        </authorList>
    </citation>
    <scope>NUCLEOTIDE SEQUENCE [LARGE SCALE GENOMIC DNA]</scope>
    <source>
        <strain evidence="8">ING2-E5A</strain>
    </source>
</reference>
<feature type="transmembrane region" description="Helical" evidence="7">
    <location>
        <begin position="12"/>
        <end position="32"/>
    </location>
</feature>
<keyword evidence="3 7" id="KW-0812">Transmembrane</keyword>
<feature type="transmembrane region" description="Helical" evidence="7">
    <location>
        <begin position="267"/>
        <end position="284"/>
    </location>
</feature>
<dbReference type="STRING" id="1642646.ING2E5A_1257"/>
<dbReference type="InterPro" id="IPR038377">
    <property type="entry name" value="Na/Glc_symporter_sf"/>
</dbReference>
<keyword evidence="4 7" id="KW-1133">Transmembrane helix</keyword>
<dbReference type="PROSITE" id="PS50283">
    <property type="entry name" value="NA_SOLUT_SYMP_3"/>
    <property type="match status" value="1"/>
</dbReference>
<feature type="transmembrane region" description="Helical" evidence="7">
    <location>
        <begin position="305"/>
        <end position="328"/>
    </location>
</feature>
<dbReference type="PANTHER" id="PTHR11819:SF195">
    <property type="entry name" value="SODIUM_GLUCOSE COTRANSPORTER 4"/>
    <property type="match status" value="1"/>
</dbReference>
<accession>A0A1G4G6B8</accession>
<comment type="similarity">
    <text evidence="2 6">Belongs to the sodium:solute symporter (SSF) (TC 2.A.21) family.</text>
</comment>
<evidence type="ECO:0000256" key="4">
    <source>
        <dbReference type="ARBA" id="ARBA00022989"/>
    </source>
</evidence>
<gene>
    <name evidence="8" type="primary">sglT</name>
    <name evidence="8" type="ORF">ING2E5A_1257</name>
</gene>
<dbReference type="GO" id="GO:0005886">
    <property type="term" value="C:plasma membrane"/>
    <property type="evidence" value="ECO:0007669"/>
    <property type="project" value="TreeGrafter"/>
</dbReference>
<evidence type="ECO:0000256" key="7">
    <source>
        <dbReference type="SAM" id="Phobius"/>
    </source>
</evidence>
<evidence type="ECO:0000313" key="8">
    <source>
        <dbReference type="EMBL" id="SCM57263.1"/>
    </source>
</evidence>
<feature type="transmembrane region" description="Helical" evidence="7">
    <location>
        <begin position="91"/>
        <end position="107"/>
    </location>
</feature>
<dbReference type="Proteomes" id="UP000178485">
    <property type="component" value="Chromosome i"/>
</dbReference>